<feature type="compositionally biased region" description="Basic residues" evidence="2">
    <location>
        <begin position="1989"/>
        <end position="2001"/>
    </location>
</feature>
<feature type="compositionally biased region" description="Basic and acidic residues" evidence="2">
    <location>
        <begin position="1923"/>
        <end position="1941"/>
    </location>
</feature>
<feature type="domain" description="DRBM" evidence="3">
    <location>
        <begin position="2925"/>
        <end position="2995"/>
    </location>
</feature>
<evidence type="ECO:0000313" key="6">
    <source>
        <dbReference type="RefSeq" id="XP_020651853.2"/>
    </source>
</evidence>
<dbReference type="GO" id="GO:0003723">
    <property type="term" value="F:RNA binding"/>
    <property type="evidence" value="ECO:0007669"/>
    <property type="project" value="UniProtKB-UniRule"/>
</dbReference>
<dbReference type="CDD" id="cd19870">
    <property type="entry name" value="DSRM_SON-like"/>
    <property type="match status" value="1"/>
</dbReference>
<feature type="compositionally biased region" description="Basic and acidic residues" evidence="2">
    <location>
        <begin position="2049"/>
        <end position="2065"/>
    </location>
</feature>
<feature type="compositionally biased region" description="Basic residues" evidence="2">
    <location>
        <begin position="2401"/>
        <end position="2410"/>
    </location>
</feature>
<gene>
    <name evidence="6" type="primary">SON</name>
</gene>
<evidence type="ECO:0000259" key="4">
    <source>
        <dbReference type="PROSITE" id="PS50174"/>
    </source>
</evidence>
<feature type="compositionally biased region" description="Basic and acidic residues" evidence="2">
    <location>
        <begin position="2156"/>
        <end position="2176"/>
    </location>
</feature>
<dbReference type="Pfam" id="PF01585">
    <property type="entry name" value="G-patch"/>
    <property type="match status" value="1"/>
</dbReference>
<feature type="compositionally biased region" description="Basic and acidic residues" evidence="2">
    <location>
        <begin position="2345"/>
        <end position="2363"/>
    </location>
</feature>
<dbReference type="GeneID" id="110080365"/>
<feature type="compositionally biased region" description="Basic and acidic residues" evidence="2">
    <location>
        <begin position="2265"/>
        <end position="2284"/>
    </location>
</feature>
<dbReference type="PROSITE" id="PS50137">
    <property type="entry name" value="DS_RBD"/>
    <property type="match status" value="1"/>
</dbReference>
<feature type="compositionally biased region" description="Basic and acidic residues" evidence="2">
    <location>
        <begin position="2318"/>
        <end position="2331"/>
    </location>
</feature>
<dbReference type="Proteomes" id="UP001652642">
    <property type="component" value="Chromosome 3"/>
</dbReference>
<dbReference type="InParanoid" id="A0A6J0TW78"/>
<feature type="compositionally biased region" description="Basic residues" evidence="2">
    <location>
        <begin position="2471"/>
        <end position="2495"/>
    </location>
</feature>
<dbReference type="RefSeq" id="XP_020651853.2">
    <property type="nucleotide sequence ID" value="XM_020796194.2"/>
</dbReference>
<feature type="compositionally biased region" description="Basic residues" evidence="2">
    <location>
        <begin position="2564"/>
        <end position="2605"/>
    </location>
</feature>
<feature type="compositionally biased region" description="Basic and acidic residues" evidence="2">
    <location>
        <begin position="2385"/>
        <end position="2395"/>
    </location>
</feature>
<feature type="region of interest" description="Disordered" evidence="2">
    <location>
        <begin position="25"/>
        <end position="59"/>
    </location>
</feature>
<dbReference type="SMART" id="SM00358">
    <property type="entry name" value="DSRM"/>
    <property type="match status" value="1"/>
</dbReference>
<protein>
    <submittedName>
        <fullName evidence="6">Protein SON isoform X1</fullName>
    </submittedName>
</protein>
<feature type="compositionally biased region" description="Basic residues" evidence="2">
    <location>
        <begin position="109"/>
        <end position="137"/>
    </location>
</feature>
<feature type="compositionally biased region" description="Basic and acidic residues" evidence="2">
    <location>
        <begin position="2078"/>
        <end position="2094"/>
    </location>
</feature>
<dbReference type="SUPFAM" id="SSF54768">
    <property type="entry name" value="dsRNA-binding domain-like"/>
    <property type="match status" value="1"/>
</dbReference>
<accession>A0A6J0TW78</accession>
<feature type="region of interest" description="Disordered" evidence="2">
    <location>
        <begin position="1877"/>
        <end position="2609"/>
    </location>
</feature>
<evidence type="ECO:0000256" key="2">
    <source>
        <dbReference type="SAM" id="MobiDB-lite"/>
    </source>
</evidence>
<feature type="compositionally biased region" description="Basic residues" evidence="2">
    <location>
        <begin position="2095"/>
        <end position="2110"/>
    </location>
</feature>
<sequence length="3013" mass="339636">MATNIEQIFRSFVLSKFREIQDQQFGGGKVGSQHNGEINSPDQVNPSDDTIPSIGNFQNDPLVQKIEQVLSEVLGTESQCKPDGGENIVRTKSAKRGLSEEVQDEIPRKKSKKDKKHKDKKKKKKRKKEKKDKKYKKQSKEAKLNIQEKECGDLQHVINSEPENSVAVLSSEEDVDMQFMSAVTQSSAWIQEKNAYENVNTAMSNSNDTDSDRNRSDMLKENTASVSIQEHNKVEPVNERELKNGPYQPTNTSVNLLTEDESLNIDDVVGGNTFVIRSGTSSMDQTEVSSVLKATEEVNVPENRPHFQGVEQRNLKTSLESDMLEAKSLNLVTESLNPQSMKQSVSASSEIYLQPSVEASAESKDSVTTLGFLAMVVGKDFEATSEFLNTAKVKASERILKHATEMKNDGIPDSERLVTTQDLQNIQQLDSSTELKDLPSPEAQRGRFEKGFEPISAIKPKLLEEELKRTVESDAQKSRGVASNAETVPGMRKLEDTQVSEIMELKDSEKQPRHLQTIMDEKDVRRTRELQVRNRKDLIASVPDIAVEAKTSDTTSKFEETEMRYLKTRSEHAVQTKNWNTVPEPFSVVAARNIDPAPECEEFVQVSCVEASVETVIEENVITEVDVPESISQFEHVPELKDLESIPETTDIAKPQHLEISKCVNVREVENEPVVNLKNLRKGSETSLTVGNLECTSESQYVKDILQSATVAQGKDFQASLELEGEKREKDIDAASDSLHMIFANYSEHSLELYTEPTAQSANLERIPKSLVMMDADIREERHIRESKEVKSVESEINDGMNDLQKNIEFLHRNEKNVGATLESKVMPSGKYSDTLEAVSKEGIMDTVSHFVAGIEQRTPDTHEHVEKNQHDAEATDLHVLSRCQKVSKKGSKSPAENELFAGSKSLLPTSESFQETNILKSRMVPELKTVAAIQELKGTVEFATRMDMSSPEKKLEFKISKSSSPKHFSKFISTIKQVESVAESHAEQNVESLQETNTDIKKINLGSAYDCEIKHMRTSPEFLFSDELNNQQEIQKLEERTEIAGITAAPEFLYDSANDPIIVSESSMSHKVVESEYHPDSLHLENINSENILKPLYSIQVKDSQTLLESKITDAKTLETDSGATFQAGVEIADIQEGELKVPSEVISESHKKNEMLLGLHTISVLQESDEAFRSKAPTLTNLGAHPEILCVFDTENLEIPPQCEELGIVKKSAGTPPSLFAADMVERKSSSSFISVDASEQLNAAKAAETVVTTENSKTSTESVDMLEETFEPTCMTNLKDLEASQKYKTHPESLGRKEMNSIYTGSSTSVNGSEILKNEGRQISESVLKAAGKVEEKCSGIDLEPDTELAVKYSESVSESITVSEKEDDDMSMTVFMVDVTDLEASSSCLDTRQTSSLETTIWIETTSTPVCVLQSRNSDGVVDSVPVIETKDLGQAVNSEKELGVKDAVTTAVQLNTLDLESLKSVSAAEVTSGAGILDLKTSPTCLDASDLKCSGTVAKTKALEVIDSEMHLKPENTSEVKFLETTLETECDVERHQYITAPISENLIEKTSKPVSEVVCLSNMEDLKSTSEPKYMETIPRSEKQSQLHLHFEGKCSEITVEHAHISDLRNTSANMDTVSLKGGKSPRPTSEIVSLVDVKSSKANSEVIVELNDKELFLKTGNALQFVHSVESKDIDAANKCKSLQEVRDLQVASASLSEEVQMDFEGRVKTLLALASQELEQNSTSGLLLEEKTSKVTVESSHAVHTNDTEPVPECVNARSIDISEQHSKCMSVTEVKDLEKTTEHVLAEAEISEEPLKSAKEKDLGGIPHVSLDEQSLKTAVKPVCTTSDNLEKTQQVPSMLKDSEIALECVHRTEKDLKTSEKVFLEAKDSEPTVESVQKEKGKDLEVTVEDSLTDQDSESASKSLDLVKEDEESTLKDKKSEKSTKSKDKSKSGKKAKKSRSKSLSKSKKRKKKSRSRSVSRQVSTRRARSRSKNDSDSKKKHSTSRHKSRSKSADRKEENESSVRSRRRRSRSPDHPKSRSKSVDRRETSVRSRRRRSRSSDHRKSRSRSVDRKESVRRRRRLSQSSDNHRSRSRSVDRRETLVRTRRRRSRSSDHRKSRSQSVDKKETSVRRRRRRSLSSDHCKSRSRSLDRRESSIRTRRRRSRSSDHHKSRSRSADDRRESSVRTRRRRSRSPEIHKSRSRSCERRESALRTRRRRSRSSDNRRSKSKSVDKRETSVRTRRRRSRSSDNRRSKSKSVDKRETSVRTRRRRSRSSDNHRSRSKSLDRRETSIRPRRRLSLSSDRKSRSKSVDKRETPVRTKRRRSRSSDNRKSRSKSVENTESSARSKRRRSKSPDHKSGRKSVEKGEPPVKSRRRRSKSSDCHVSRSKSRSKSSERKKDKVSSDGSRGKHSRYRSKSKSVENTEKTESVEATVHNRSRSPEQHKSKSRSRSKSIDKTGERESSRRSRSKSSKSPETRSHRRRTVSRSRRNRSRSLTRKRVSRSKSDHRSRTRSLTRSPSRSRRWKRTRSRSVSRQRSLSRERRRRSRRNRSRSVDRRRRRSDSRDSYRISLRLRSRSRTPARLRCSRSIGRRRSPSKSPDHRRSRSSSRSPKRLTDLDKAQLLEIAKANAAAMCAKAGVPLPPSLMPVITPEKKEEKVTQKSAKETILELTEKCKKIAQSQEDDVIVNKPHVSDEEEEEHPFINHPFKLNEPKPIFFNLTTPTIKPAAPKNQVTLTKEFPVSSGSQHRKKEADSAYGEWVPVEKNKDEKKDDVFPNPASLEPVDISSALNERTIAQKRLTENTFDLEAMCLLNRAQERIDAWAELNSIPGHFTGSTGAQVLSSEQLSNSGPQAWVKKDQFLRAAPVRGGMGAQLMRKMGWREGEGLGKNKEGNKEPILVDFKTDRKGLVAVGEKTQKRHGPFSAVKDLSGKHPVSALLEVCNKRRWSPPVFVLVNDNRPEYRKHFLFKVMVNGVEYKPSFVSPNKKHAKATAATVALQALGLVPKDLLANATNFRSASHN</sequence>
<feature type="compositionally biased region" description="Basic residues" evidence="2">
    <location>
        <begin position="2534"/>
        <end position="2554"/>
    </location>
</feature>
<dbReference type="PROSITE" id="PS50174">
    <property type="entry name" value="G_PATCH"/>
    <property type="match status" value="1"/>
</dbReference>
<evidence type="ECO:0000313" key="5">
    <source>
        <dbReference type="Proteomes" id="UP001652642"/>
    </source>
</evidence>
<dbReference type="PANTHER" id="PTHR46528">
    <property type="entry name" value="PROTEIN SON"/>
    <property type="match status" value="1"/>
</dbReference>
<feature type="compositionally biased region" description="Basic and acidic residues" evidence="2">
    <location>
        <begin position="2754"/>
        <end position="2766"/>
    </location>
</feature>
<feature type="compositionally biased region" description="Basic and acidic residues" evidence="2">
    <location>
        <begin position="2129"/>
        <end position="2148"/>
    </location>
</feature>
<evidence type="ECO:0000256" key="1">
    <source>
        <dbReference type="PROSITE-ProRule" id="PRU00266"/>
    </source>
</evidence>
<reference evidence="6" key="1">
    <citation type="submission" date="2025-08" db="UniProtKB">
        <authorList>
            <consortium name="RefSeq"/>
        </authorList>
    </citation>
    <scope>IDENTIFICATION</scope>
</reference>
<dbReference type="InterPro" id="IPR000467">
    <property type="entry name" value="G_patch_dom"/>
</dbReference>
<organism evidence="5 6">
    <name type="scientific">Pogona vitticeps</name>
    <name type="common">central bearded dragon</name>
    <dbReference type="NCBI Taxonomy" id="103695"/>
    <lineage>
        <taxon>Eukaryota</taxon>
        <taxon>Metazoa</taxon>
        <taxon>Chordata</taxon>
        <taxon>Craniata</taxon>
        <taxon>Vertebrata</taxon>
        <taxon>Euteleostomi</taxon>
        <taxon>Lepidosauria</taxon>
        <taxon>Squamata</taxon>
        <taxon>Bifurcata</taxon>
        <taxon>Unidentata</taxon>
        <taxon>Episquamata</taxon>
        <taxon>Toxicofera</taxon>
        <taxon>Iguania</taxon>
        <taxon>Acrodonta</taxon>
        <taxon>Agamidae</taxon>
        <taxon>Amphibolurinae</taxon>
        <taxon>Pogona</taxon>
    </lineage>
</organism>
<feature type="compositionally biased region" description="Acidic residues" evidence="2">
    <location>
        <begin position="1896"/>
        <end position="1907"/>
    </location>
</feature>
<dbReference type="KEGG" id="pvt:110080365"/>
<evidence type="ECO:0000259" key="3">
    <source>
        <dbReference type="PROSITE" id="PS50137"/>
    </source>
</evidence>
<feature type="compositionally biased region" description="Basic and acidic residues" evidence="2">
    <location>
        <begin position="138"/>
        <end position="147"/>
    </location>
</feature>
<name>A0A6J0TW78_9SAUR</name>
<proteinExistence type="predicted"/>
<feature type="compositionally biased region" description="Polar residues" evidence="2">
    <location>
        <begin position="32"/>
        <end position="59"/>
    </location>
</feature>
<dbReference type="InterPro" id="IPR014720">
    <property type="entry name" value="dsRBD_dom"/>
</dbReference>
<dbReference type="SMART" id="SM00443">
    <property type="entry name" value="G_patch"/>
    <property type="match status" value="1"/>
</dbReference>
<feature type="domain" description="G-patch" evidence="4">
    <location>
        <begin position="2860"/>
        <end position="2906"/>
    </location>
</feature>
<dbReference type="GO" id="GO:0048024">
    <property type="term" value="P:regulation of mRNA splicing, via spliceosome"/>
    <property type="evidence" value="ECO:0007669"/>
    <property type="project" value="TreeGrafter"/>
</dbReference>
<feature type="compositionally biased region" description="Basic and acidic residues" evidence="2">
    <location>
        <begin position="2022"/>
        <end position="2041"/>
    </location>
</feature>
<feature type="compositionally biased region" description="Basic residues" evidence="2">
    <location>
        <begin position="1942"/>
        <end position="1981"/>
    </location>
</feature>
<feature type="compositionally biased region" description="Basic and acidic residues" evidence="2">
    <location>
        <begin position="2211"/>
        <end position="2230"/>
    </location>
</feature>
<feature type="compositionally biased region" description="Basic and acidic residues" evidence="2">
    <location>
        <begin position="2238"/>
        <end position="2257"/>
    </location>
</feature>
<dbReference type="GO" id="GO:0051726">
    <property type="term" value="P:regulation of cell cycle"/>
    <property type="evidence" value="ECO:0007669"/>
    <property type="project" value="InterPro"/>
</dbReference>
<dbReference type="OrthoDB" id="786951at2759"/>
<feature type="compositionally biased region" description="Basic and acidic residues" evidence="2">
    <location>
        <begin position="2445"/>
        <end position="2457"/>
    </location>
</feature>
<dbReference type="CTD" id="6651"/>
<keyword evidence="5" id="KW-1185">Reference proteome</keyword>
<feature type="compositionally biased region" description="Basic and acidic residues" evidence="2">
    <location>
        <begin position="2002"/>
        <end position="2014"/>
    </location>
</feature>
<dbReference type="Pfam" id="PF17069">
    <property type="entry name" value="RSRP"/>
    <property type="match status" value="1"/>
</dbReference>
<feature type="compositionally biased region" description="Basic and acidic residues" evidence="2">
    <location>
        <begin position="2411"/>
        <end position="2421"/>
    </location>
</feature>
<dbReference type="Gene3D" id="3.30.160.20">
    <property type="match status" value="1"/>
</dbReference>
<feature type="compositionally biased region" description="Basic and acidic residues" evidence="2">
    <location>
        <begin position="2294"/>
        <end position="2310"/>
    </location>
</feature>
<feature type="compositionally biased region" description="Basic and acidic residues" evidence="2">
    <location>
        <begin position="1877"/>
        <end position="1895"/>
    </location>
</feature>
<dbReference type="InterPro" id="IPR032922">
    <property type="entry name" value="SON"/>
</dbReference>
<dbReference type="Pfam" id="PF14709">
    <property type="entry name" value="DND1_DSRM"/>
    <property type="match status" value="1"/>
</dbReference>
<feature type="compositionally biased region" description="Basic residues" evidence="2">
    <location>
        <begin position="2502"/>
        <end position="2526"/>
    </location>
</feature>
<keyword evidence="1" id="KW-0694">RNA-binding</keyword>
<feature type="compositionally biased region" description="Basic and acidic residues" evidence="2">
    <location>
        <begin position="2184"/>
        <end position="2203"/>
    </location>
</feature>
<feature type="region of interest" description="Disordered" evidence="2">
    <location>
        <begin position="2733"/>
        <end position="2772"/>
    </location>
</feature>
<dbReference type="PANTHER" id="PTHR46528:SF1">
    <property type="entry name" value="PROTEIN SON"/>
    <property type="match status" value="1"/>
</dbReference>
<feature type="region of interest" description="Disordered" evidence="2">
    <location>
        <begin position="76"/>
        <end position="147"/>
    </location>
</feature>